<reference evidence="5 6" key="1">
    <citation type="journal article" date="2016" name="Front. Microbiol.">
        <title>Genomic Resource of Rice Seed Associated Bacteria.</title>
        <authorList>
            <person name="Midha S."/>
            <person name="Bansal K."/>
            <person name="Sharma S."/>
            <person name="Kumar N."/>
            <person name="Patil P.P."/>
            <person name="Chaudhry V."/>
            <person name="Patil P.B."/>
        </authorList>
    </citation>
    <scope>NUCLEOTIDE SEQUENCE [LARGE SCALE GENOMIC DNA]</scope>
    <source>
        <strain evidence="5 6">NS331</strain>
    </source>
</reference>
<dbReference type="SMART" id="SM00895">
    <property type="entry name" value="FCD"/>
    <property type="match status" value="1"/>
</dbReference>
<sequence length="266" mass="29082">MRCACAGVRLAPRAACIHSPNASPDDMPIPTPRQALKATGKSASKADIYQRIYDAIVEHRLMPGTKLSEERVAELFSVSRTQVRGVLQRLAVEQLVTLIPNRGAFVTTPSVDEAHDVLEVRRTLEPAIVRRLMDRIAAGKAPQAVKQLRALVKREQQAHANGDRRSAVRLSGEFHVVLAELSGSSLLTRMMRELTPLTCLAILTFEAPTGAACPNDEHTLLIDAIEAGRGDEAVALMAEHLHHIEKSLNLHQEEEPEIDLAEALLG</sequence>
<name>A0A147GY49_9BURK</name>
<evidence type="ECO:0000256" key="3">
    <source>
        <dbReference type="ARBA" id="ARBA00023163"/>
    </source>
</evidence>
<keyword evidence="6" id="KW-1185">Reference proteome</keyword>
<dbReference type="Gene3D" id="1.20.120.530">
    <property type="entry name" value="GntR ligand-binding domain-like"/>
    <property type="match status" value="1"/>
</dbReference>
<proteinExistence type="predicted"/>
<dbReference type="GO" id="GO:0003677">
    <property type="term" value="F:DNA binding"/>
    <property type="evidence" value="ECO:0007669"/>
    <property type="project" value="UniProtKB-KW"/>
</dbReference>
<evidence type="ECO:0000313" key="6">
    <source>
        <dbReference type="Proteomes" id="UP000072741"/>
    </source>
</evidence>
<keyword evidence="2" id="KW-0238">DNA-binding</keyword>
<dbReference type="PANTHER" id="PTHR43537:SF53">
    <property type="entry name" value="HTH-TYPE TRANSCRIPTIONAL REPRESSOR NANR"/>
    <property type="match status" value="1"/>
</dbReference>
<dbReference type="GO" id="GO:0003700">
    <property type="term" value="F:DNA-binding transcription factor activity"/>
    <property type="evidence" value="ECO:0007669"/>
    <property type="project" value="InterPro"/>
</dbReference>
<evidence type="ECO:0000313" key="5">
    <source>
        <dbReference type="EMBL" id="KTT22560.1"/>
    </source>
</evidence>
<dbReference type="Proteomes" id="UP000072741">
    <property type="component" value="Unassembled WGS sequence"/>
</dbReference>
<organism evidence="5 6">
    <name type="scientific">Pseudacidovorax intermedius</name>
    <dbReference type="NCBI Taxonomy" id="433924"/>
    <lineage>
        <taxon>Bacteria</taxon>
        <taxon>Pseudomonadati</taxon>
        <taxon>Pseudomonadota</taxon>
        <taxon>Betaproteobacteria</taxon>
        <taxon>Burkholderiales</taxon>
        <taxon>Comamonadaceae</taxon>
        <taxon>Pseudacidovorax</taxon>
    </lineage>
</organism>
<dbReference type="SMART" id="SM00345">
    <property type="entry name" value="HTH_GNTR"/>
    <property type="match status" value="1"/>
</dbReference>
<evidence type="ECO:0000256" key="1">
    <source>
        <dbReference type="ARBA" id="ARBA00023015"/>
    </source>
</evidence>
<evidence type="ECO:0000256" key="2">
    <source>
        <dbReference type="ARBA" id="ARBA00023125"/>
    </source>
</evidence>
<dbReference type="AlphaFoldDB" id="A0A147GY49"/>
<dbReference type="PROSITE" id="PS50949">
    <property type="entry name" value="HTH_GNTR"/>
    <property type="match status" value="1"/>
</dbReference>
<gene>
    <name evidence="5" type="ORF">NS331_09335</name>
</gene>
<dbReference type="Gene3D" id="1.10.10.10">
    <property type="entry name" value="Winged helix-like DNA-binding domain superfamily/Winged helix DNA-binding domain"/>
    <property type="match status" value="1"/>
</dbReference>
<dbReference type="InterPro" id="IPR000524">
    <property type="entry name" value="Tscrpt_reg_HTH_GntR"/>
</dbReference>
<feature type="domain" description="HTH gntR-type" evidence="4">
    <location>
        <begin position="42"/>
        <end position="109"/>
    </location>
</feature>
<keyword evidence="3" id="KW-0804">Transcription</keyword>
<dbReference type="SUPFAM" id="SSF48008">
    <property type="entry name" value="GntR ligand-binding domain-like"/>
    <property type="match status" value="1"/>
</dbReference>
<dbReference type="PATRIC" id="fig|433924.3.peg.3851"/>
<dbReference type="InterPro" id="IPR036388">
    <property type="entry name" value="WH-like_DNA-bd_sf"/>
</dbReference>
<dbReference type="PANTHER" id="PTHR43537">
    <property type="entry name" value="TRANSCRIPTIONAL REGULATOR, GNTR FAMILY"/>
    <property type="match status" value="1"/>
</dbReference>
<protein>
    <recommendedName>
        <fullName evidence="4">HTH gntR-type domain-containing protein</fullName>
    </recommendedName>
</protein>
<dbReference type="EMBL" id="LDSL01000056">
    <property type="protein sequence ID" value="KTT22560.1"/>
    <property type="molecule type" value="Genomic_DNA"/>
</dbReference>
<dbReference type="CDD" id="cd07377">
    <property type="entry name" value="WHTH_GntR"/>
    <property type="match status" value="1"/>
</dbReference>
<dbReference type="InterPro" id="IPR008920">
    <property type="entry name" value="TF_FadR/GntR_C"/>
</dbReference>
<dbReference type="InterPro" id="IPR011711">
    <property type="entry name" value="GntR_C"/>
</dbReference>
<keyword evidence="1" id="KW-0805">Transcription regulation</keyword>
<dbReference type="Pfam" id="PF00392">
    <property type="entry name" value="GntR"/>
    <property type="match status" value="1"/>
</dbReference>
<comment type="caution">
    <text evidence="5">The sequence shown here is derived from an EMBL/GenBank/DDBJ whole genome shotgun (WGS) entry which is preliminary data.</text>
</comment>
<dbReference type="SUPFAM" id="SSF46785">
    <property type="entry name" value="Winged helix' DNA-binding domain"/>
    <property type="match status" value="1"/>
</dbReference>
<dbReference type="InterPro" id="IPR036390">
    <property type="entry name" value="WH_DNA-bd_sf"/>
</dbReference>
<evidence type="ECO:0000259" key="4">
    <source>
        <dbReference type="PROSITE" id="PS50949"/>
    </source>
</evidence>
<accession>A0A147GY49</accession>
<dbReference type="Pfam" id="PF07729">
    <property type="entry name" value="FCD"/>
    <property type="match status" value="1"/>
</dbReference>